<gene>
    <name evidence="2" type="ORF">ACFFSY_22675</name>
</gene>
<name>A0ABV5KU36_9BACL</name>
<protein>
    <submittedName>
        <fullName evidence="2">Nitric oxide reductase activation protein NorD</fullName>
    </submittedName>
</protein>
<dbReference type="Proteomes" id="UP001589747">
    <property type="component" value="Unassembled WGS sequence"/>
</dbReference>
<sequence>MSAESDDSAALQPIQFEKSDEGTRSTLGDNLSYAIATDPLVQDEEQKQQEKAFRKLLNQEARAIIAPSAHKNVKLIVHRPEITPEDRLAFERQAKDLLPVVQEIARRTMPLLEHEISVDYASRHYYGSKFRADSLAYVDFRHFAKKRPPTEAPSLVVGVRVDESKSMNAAGRLEAARLAAIAIYEFCMLCDIPVIIAGDTADLSRLEQMSIYSYADFAKPDPNDRYRLMGIRARGNNRDGMALRIMADRLAAAPGQTKLLISISDGQPKAMEAYTGEAALLDIQQTIGEYERKGVRFLAAAIGDDKEIINRIYGDGRYLDMADLSRFPAEMVRCIARYL</sequence>
<comment type="caution">
    <text evidence="2">The sequence shown here is derived from an EMBL/GenBank/DDBJ whole genome shotgun (WGS) entry which is preliminary data.</text>
</comment>
<dbReference type="PANTHER" id="PTHR41248:SF1">
    <property type="entry name" value="NORD PROTEIN"/>
    <property type="match status" value="1"/>
</dbReference>
<accession>A0ABV5KU36</accession>
<reference evidence="2 3" key="1">
    <citation type="submission" date="2024-09" db="EMBL/GenBank/DDBJ databases">
        <authorList>
            <person name="Sun Q."/>
            <person name="Mori K."/>
        </authorList>
    </citation>
    <scope>NUCLEOTIDE SEQUENCE [LARGE SCALE GENOMIC DNA]</scope>
    <source>
        <strain evidence="2 3">TISTR 2452</strain>
    </source>
</reference>
<evidence type="ECO:0000313" key="3">
    <source>
        <dbReference type="Proteomes" id="UP001589747"/>
    </source>
</evidence>
<proteinExistence type="predicted"/>
<dbReference type="PANTHER" id="PTHR41248">
    <property type="entry name" value="NORD PROTEIN"/>
    <property type="match status" value="1"/>
</dbReference>
<keyword evidence="3" id="KW-1185">Reference proteome</keyword>
<evidence type="ECO:0000313" key="2">
    <source>
        <dbReference type="EMBL" id="MFB9328750.1"/>
    </source>
</evidence>
<dbReference type="RefSeq" id="WP_377498351.1">
    <property type="nucleotide sequence ID" value="NZ_JBHMDO010000034.1"/>
</dbReference>
<dbReference type="Gene3D" id="3.40.50.410">
    <property type="entry name" value="von Willebrand factor, type A domain"/>
    <property type="match status" value="1"/>
</dbReference>
<dbReference type="CDD" id="cd01454">
    <property type="entry name" value="vWA_norD_type"/>
    <property type="match status" value="1"/>
</dbReference>
<dbReference type="InterPro" id="IPR036465">
    <property type="entry name" value="vWFA_dom_sf"/>
</dbReference>
<feature type="region of interest" description="Disordered" evidence="1">
    <location>
        <begin position="1"/>
        <end position="27"/>
    </location>
</feature>
<organism evidence="2 3">
    <name type="scientific">Paenibacillus aurantiacus</name>
    <dbReference type="NCBI Taxonomy" id="1936118"/>
    <lineage>
        <taxon>Bacteria</taxon>
        <taxon>Bacillati</taxon>
        <taxon>Bacillota</taxon>
        <taxon>Bacilli</taxon>
        <taxon>Bacillales</taxon>
        <taxon>Paenibacillaceae</taxon>
        <taxon>Paenibacillus</taxon>
    </lineage>
</organism>
<dbReference type="InterPro" id="IPR051928">
    <property type="entry name" value="NorD/CobT"/>
</dbReference>
<dbReference type="SUPFAM" id="SSF53300">
    <property type="entry name" value="vWA-like"/>
    <property type="match status" value="1"/>
</dbReference>
<dbReference type="EMBL" id="JBHMDO010000034">
    <property type="protein sequence ID" value="MFB9328750.1"/>
    <property type="molecule type" value="Genomic_DNA"/>
</dbReference>
<evidence type="ECO:0000256" key="1">
    <source>
        <dbReference type="SAM" id="MobiDB-lite"/>
    </source>
</evidence>